<dbReference type="EMBL" id="ACEC01000079">
    <property type="protein sequence ID" value="EEG29970.1"/>
    <property type="molecule type" value="Genomic_DNA"/>
</dbReference>
<evidence type="ECO:0000313" key="2">
    <source>
        <dbReference type="EMBL" id="EEG29970.1"/>
    </source>
</evidence>
<sequence length="57" mass="6142">MNECELTASITALAVTLAQKLDADQLALIAAAAAQLGDTLETILVQREICQRKKDEK</sequence>
<evidence type="ECO:0000313" key="3">
    <source>
        <dbReference type="Proteomes" id="UP000003340"/>
    </source>
</evidence>
<accession>C0EEW0</accession>
<protein>
    <recommendedName>
        <fullName evidence="1">DUF6774 domain-containing protein</fullName>
    </recommendedName>
</protein>
<dbReference type="InterPro" id="IPR046665">
    <property type="entry name" value="DUF6774"/>
</dbReference>
<comment type="caution">
    <text evidence="2">The sequence shown here is derived from an EMBL/GenBank/DDBJ whole genome shotgun (WGS) entry which is preliminary data.</text>
</comment>
<evidence type="ECO:0000259" key="1">
    <source>
        <dbReference type="Pfam" id="PF20564"/>
    </source>
</evidence>
<name>C0EEW0_9FIRM</name>
<feature type="domain" description="DUF6774" evidence="1">
    <location>
        <begin position="24"/>
        <end position="50"/>
    </location>
</feature>
<dbReference type="Pfam" id="PF20564">
    <property type="entry name" value="DUF6774"/>
    <property type="match status" value="1"/>
</dbReference>
<reference evidence="2 3" key="1">
    <citation type="submission" date="2009-01" db="EMBL/GenBank/DDBJ databases">
        <authorList>
            <person name="Fulton L."/>
            <person name="Clifton S."/>
            <person name="Fulton B."/>
            <person name="Xu J."/>
            <person name="Minx P."/>
            <person name="Pepin K.H."/>
            <person name="Johnson M."/>
            <person name="Bhonagiri V."/>
            <person name="Nash W.E."/>
            <person name="Mardis E.R."/>
            <person name="Wilson R.K."/>
        </authorList>
    </citation>
    <scope>NUCLEOTIDE SEQUENCE [LARGE SCALE GENOMIC DNA]</scope>
    <source>
        <strain evidence="2 3">DSM 5476</strain>
    </source>
</reference>
<dbReference type="Proteomes" id="UP000003340">
    <property type="component" value="Unassembled WGS sequence"/>
</dbReference>
<keyword evidence="3" id="KW-1185">Reference proteome</keyword>
<proteinExistence type="predicted"/>
<dbReference type="HOGENOM" id="CLU_204530_1_0_9"/>
<organism evidence="2 3">
    <name type="scientific">[Clostridium] methylpentosum DSM 5476</name>
    <dbReference type="NCBI Taxonomy" id="537013"/>
    <lineage>
        <taxon>Bacteria</taxon>
        <taxon>Bacillati</taxon>
        <taxon>Bacillota</taxon>
        <taxon>Clostridia</taxon>
        <taxon>Eubacteriales</taxon>
        <taxon>Oscillospiraceae</taxon>
        <taxon>Oscillospiraceae incertae sedis</taxon>
    </lineage>
</organism>
<gene>
    <name evidence="2" type="ORF">CLOSTMETH_02399</name>
</gene>
<dbReference type="AlphaFoldDB" id="C0EEW0"/>
<reference evidence="2 3" key="2">
    <citation type="submission" date="2009-02" db="EMBL/GenBank/DDBJ databases">
        <title>Draft genome sequence of Clostridium methylpentosum (DSM 5476).</title>
        <authorList>
            <person name="Sudarsanam P."/>
            <person name="Ley R."/>
            <person name="Guruge J."/>
            <person name="Turnbaugh P.J."/>
            <person name="Mahowald M."/>
            <person name="Liep D."/>
            <person name="Gordon J."/>
        </authorList>
    </citation>
    <scope>NUCLEOTIDE SEQUENCE [LARGE SCALE GENOMIC DNA]</scope>
    <source>
        <strain evidence="2 3">DSM 5476</strain>
    </source>
</reference>